<dbReference type="InterPro" id="IPR001870">
    <property type="entry name" value="B30.2/SPRY"/>
</dbReference>
<dbReference type="GO" id="GO:0005737">
    <property type="term" value="C:cytoplasm"/>
    <property type="evidence" value="ECO:0007669"/>
    <property type="project" value="UniProtKB-ARBA"/>
</dbReference>
<accession>A0AAV6HD86</accession>
<evidence type="ECO:0000313" key="6">
    <source>
        <dbReference type="Proteomes" id="UP000823561"/>
    </source>
</evidence>
<dbReference type="InterPro" id="IPR006574">
    <property type="entry name" value="PRY"/>
</dbReference>
<dbReference type="InterPro" id="IPR043136">
    <property type="entry name" value="B30.2/SPRY_sf"/>
</dbReference>
<evidence type="ECO:0000256" key="3">
    <source>
        <dbReference type="ARBA" id="ARBA00022833"/>
    </source>
</evidence>
<name>A0AAV6HD86_9TELE</name>
<dbReference type="CDD" id="cd16040">
    <property type="entry name" value="SPRY_PRY_SNTX"/>
    <property type="match status" value="1"/>
</dbReference>
<keyword evidence="3" id="KW-0862">Zinc</keyword>
<dbReference type="PROSITE" id="PS50188">
    <property type="entry name" value="B302_SPRY"/>
    <property type="match status" value="1"/>
</dbReference>
<dbReference type="Pfam" id="PF13765">
    <property type="entry name" value="PRY"/>
    <property type="match status" value="1"/>
</dbReference>
<dbReference type="SMART" id="SM00589">
    <property type="entry name" value="PRY"/>
    <property type="match status" value="1"/>
</dbReference>
<gene>
    <name evidence="5" type="ORF">AALO_G00027220</name>
</gene>
<reference evidence="5" key="1">
    <citation type="submission" date="2020-10" db="EMBL/GenBank/DDBJ databases">
        <title>Chromosome-scale genome assembly of the Allis shad, Alosa alosa.</title>
        <authorList>
            <person name="Margot Z."/>
            <person name="Christophe K."/>
            <person name="Cabau C."/>
            <person name="Louis A."/>
            <person name="Berthelot C."/>
            <person name="Parey E."/>
            <person name="Roest Crollius H."/>
            <person name="Montfort J."/>
            <person name="Robinson-Rechavi M."/>
            <person name="Bucao C."/>
            <person name="Bouchez O."/>
            <person name="Gislard M."/>
            <person name="Lluch J."/>
            <person name="Milhes M."/>
            <person name="Lampietro C."/>
            <person name="Lopez Roques C."/>
            <person name="Donnadieu C."/>
            <person name="Braasch I."/>
            <person name="Desvignes T."/>
            <person name="Postlethwait J."/>
            <person name="Bobe J."/>
            <person name="Guiguen Y."/>
        </authorList>
    </citation>
    <scope>NUCLEOTIDE SEQUENCE</scope>
    <source>
        <strain evidence="5">M-15738</strain>
        <tissue evidence="5">Blood</tissue>
    </source>
</reference>
<evidence type="ECO:0000259" key="4">
    <source>
        <dbReference type="PROSITE" id="PS50188"/>
    </source>
</evidence>
<evidence type="ECO:0000256" key="1">
    <source>
        <dbReference type="ARBA" id="ARBA00022723"/>
    </source>
</evidence>
<dbReference type="GO" id="GO:0008270">
    <property type="term" value="F:zinc ion binding"/>
    <property type="evidence" value="ECO:0007669"/>
    <property type="project" value="UniProtKB-KW"/>
</dbReference>
<dbReference type="SUPFAM" id="SSF49899">
    <property type="entry name" value="Concanavalin A-like lectins/glucanases"/>
    <property type="match status" value="1"/>
</dbReference>
<feature type="domain" description="B30.2/SPRY" evidence="4">
    <location>
        <begin position="86"/>
        <end position="284"/>
    </location>
</feature>
<keyword evidence="1" id="KW-0479">Metal-binding</keyword>
<dbReference type="PANTHER" id="PTHR25465">
    <property type="entry name" value="B-BOX DOMAIN CONTAINING"/>
    <property type="match status" value="1"/>
</dbReference>
<proteinExistence type="predicted"/>
<evidence type="ECO:0000313" key="5">
    <source>
        <dbReference type="EMBL" id="KAG5284484.1"/>
    </source>
</evidence>
<dbReference type="AlphaFoldDB" id="A0AAV6HD86"/>
<comment type="caution">
    <text evidence="5">The sequence shown here is derived from an EMBL/GenBank/DDBJ whole genome shotgun (WGS) entry which is preliminary data.</text>
</comment>
<dbReference type="InterPro" id="IPR003877">
    <property type="entry name" value="SPRY_dom"/>
</dbReference>
<dbReference type="PRINTS" id="PR01407">
    <property type="entry name" value="BUTYPHLNCDUF"/>
</dbReference>
<organism evidence="5 6">
    <name type="scientific">Alosa alosa</name>
    <name type="common">allis shad</name>
    <dbReference type="NCBI Taxonomy" id="278164"/>
    <lineage>
        <taxon>Eukaryota</taxon>
        <taxon>Metazoa</taxon>
        <taxon>Chordata</taxon>
        <taxon>Craniata</taxon>
        <taxon>Vertebrata</taxon>
        <taxon>Euteleostomi</taxon>
        <taxon>Actinopterygii</taxon>
        <taxon>Neopterygii</taxon>
        <taxon>Teleostei</taxon>
        <taxon>Clupei</taxon>
        <taxon>Clupeiformes</taxon>
        <taxon>Clupeoidei</taxon>
        <taxon>Clupeidae</taxon>
        <taxon>Alosa</taxon>
    </lineage>
</organism>
<keyword evidence="2" id="KW-0863">Zinc-finger</keyword>
<keyword evidence="6" id="KW-1185">Reference proteome</keyword>
<sequence>MKKENRMLRPRAVLGEIGGGNKLVTPTWQKGGVEKKKEVANKRHAEWDVTQPDIKKEQPELSAYSVPFSDVSTQTLLSESDIKVERTDHDELAWMTGDVAQYSCKLTLDLHTVHPHISLSEANTKAVFESDAQPHPDRPERFDMWPQVLCREGLSDGRFCWEVRWDRYAAIGVAYKSISRKGKDVDCGLGFTKKSWSLLCEEKRYFAWHNNYRTSITEQPGHSRRIRVCLDWQAGALTFYKVVQDTLIHLHTYRAMFSEPVYPTFRFYYFGKFGSSVAFLPKEIE</sequence>
<evidence type="ECO:0000256" key="2">
    <source>
        <dbReference type="ARBA" id="ARBA00022771"/>
    </source>
</evidence>
<dbReference type="Pfam" id="PF00622">
    <property type="entry name" value="SPRY"/>
    <property type="match status" value="1"/>
</dbReference>
<dbReference type="Proteomes" id="UP000823561">
    <property type="component" value="Chromosome 2"/>
</dbReference>
<dbReference type="InterPro" id="IPR013320">
    <property type="entry name" value="ConA-like_dom_sf"/>
</dbReference>
<dbReference type="InterPro" id="IPR051051">
    <property type="entry name" value="E3_ubiq-ligase_TRIM/RNF"/>
</dbReference>
<dbReference type="SMART" id="SM00449">
    <property type="entry name" value="SPRY"/>
    <property type="match status" value="1"/>
</dbReference>
<protein>
    <recommendedName>
        <fullName evidence="4">B30.2/SPRY domain-containing protein</fullName>
    </recommendedName>
</protein>
<dbReference type="PANTHER" id="PTHR25465:SF14">
    <property type="entry name" value="E3 UBIQUITIN-PROTEIN LIGASE TRIM65"/>
    <property type="match status" value="1"/>
</dbReference>
<dbReference type="EMBL" id="JADWDJ010000002">
    <property type="protein sequence ID" value="KAG5284484.1"/>
    <property type="molecule type" value="Genomic_DNA"/>
</dbReference>
<dbReference type="Gene3D" id="2.60.120.920">
    <property type="match status" value="1"/>
</dbReference>
<dbReference type="InterPro" id="IPR003879">
    <property type="entry name" value="Butyrophylin_SPRY"/>
</dbReference>